<dbReference type="Pfam" id="PF00403">
    <property type="entry name" value="HMA"/>
    <property type="match status" value="1"/>
</dbReference>
<dbReference type="InterPro" id="IPR006121">
    <property type="entry name" value="HMA_dom"/>
</dbReference>
<keyword evidence="4" id="KW-1185">Reference proteome</keyword>
<reference evidence="3 4" key="1">
    <citation type="journal article" date="2019" name="Int. J. Syst. Evol. Microbiol.">
        <title>The Global Catalogue of Microorganisms (GCM) 10K type strain sequencing project: providing services to taxonomists for standard genome sequencing and annotation.</title>
        <authorList>
            <consortium name="The Broad Institute Genomics Platform"/>
            <consortium name="The Broad Institute Genome Sequencing Center for Infectious Disease"/>
            <person name="Wu L."/>
            <person name="Ma J."/>
        </authorList>
    </citation>
    <scope>NUCLEOTIDE SEQUENCE [LARGE SCALE GENOMIC DNA]</scope>
    <source>
        <strain evidence="3 4">JCM 10696</strain>
    </source>
</reference>
<evidence type="ECO:0000313" key="4">
    <source>
        <dbReference type="Proteomes" id="UP001500665"/>
    </source>
</evidence>
<keyword evidence="1" id="KW-0479">Metal-binding</keyword>
<accession>A0ABN1S1R6</accession>
<name>A0ABN1S1R6_9ACTN</name>
<comment type="caution">
    <text evidence="3">The sequence shown here is derived from an EMBL/GenBank/DDBJ whole genome shotgun (WGS) entry which is preliminary data.</text>
</comment>
<dbReference type="InterPro" id="IPR036163">
    <property type="entry name" value="HMA_dom_sf"/>
</dbReference>
<feature type="domain" description="HMA" evidence="2">
    <location>
        <begin position="2"/>
        <end position="67"/>
    </location>
</feature>
<dbReference type="PROSITE" id="PS01047">
    <property type="entry name" value="HMA_1"/>
    <property type="match status" value="1"/>
</dbReference>
<dbReference type="InterPro" id="IPR017969">
    <property type="entry name" value="Heavy-metal-associated_CS"/>
</dbReference>
<evidence type="ECO:0000259" key="2">
    <source>
        <dbReference type="PROSITE" id="PS50846"/>
    </source>
</evidence>
<dbReference type="SUPFAM" id="SSF55008">
    <property type="entry name" value="HMA, heavy metal-associated domain"/>
    <property type="match status" value="1"/>
</dbReference>
<gene>
    <name evidence="3" type="ORF">GCM10009550_77860</name>
</gene>
<evidence type="ECO:0000313" key="3">
    <source>
        <dbReference type="EMBL" id="GAA0970292.1"/>
    </source>
</evidence>
<protein>
    <submittedName>
        <fullName evidence="3">Heavy-metal-associated domain-containing protein</fullName>
    </submittedName>
</protein>
<dbReference type="CDD" id="cd00371">
    <property type="entry name" value="HMA"/>
    <property type="match status" value="1"/>
</dbReference>
<proteinExistence type="predicted"/>
<dbReference type="PROSITE" id="PS50846">
    <property type="entry name" value="HMA_2"/>
    <property type="match status" value="1"/>
</dbReference>
<sequence>MTESSYTVAGMTCGHCAAFVTEEIERIVGVTAVVVDVDTGRVSVTSDEGLDAEDVRAAVEEAGYELTGA</sequence>
<dbReference type="Gene3D" id="3.30.70.100">
    <property type="match status" value="1"/>
</dbReference>
<dbReference type="EMBL" id="BAAAHH010000073">
    <property type="protein sequence ID" value="GAA0970292.1"/>
    <property type="molecule type" value="Genomic_DNA"/>
</dbReference>
<organism evidence="3 4">
    <name type="scientific">Actinocorallia libanotica</name>
    <dbReference type="NCBI Taxonomy" id="46162"/>
    <lineage>
        <taxon>Bacteria</taxon>
        <taxon>Bacillati</taxon>
        <taxon>Actinomycetota</taxon>
        <taxon>Actinomycetes</taxon>
        <taxon>Streptosporangiales</taxon>
        <taxon>Thermomonosporaceae</taxon>
        <taxon>Actinocorallia</taxon>
    </lineage>
</organism>
<evidence type="ECO:0000256" key="1">
    <source>
        <dbReference type="ARBA" id="ARBA00022723"/>
    </source>
</evidence>
<dbReference type="RefSeq" id="WP_344247851.1">
    <property type="nucleotide sequence ID" value="NZ_BAAAHH010000073.1"/>
</dbReference>
<dbReference type="Proteomes" id="UP001500665">
    <property type="component" value="Unassembled WGS sequence"/>
</dbReference>